<evidence type="ECO:0000313" key="2">
    <source>
        <dbReference type="Proteomes" id="UP000027120"/>
    </source>
</evidence>
<gene>
    <name evidence="1" type="ORF">CISIN_1g036960mg</name>
</gene>
<dbReference type="SUPFAM" id="SSF52058">
    <property type="entry name" value="L domain-like"/>
    <property type="match status" value="1"/>
</dbReference>
<dbReference type="Proteomes" id="UP000027120">
    <property type="component" value="Unassembled WGS sequence"/>
</dbReference>
<sequence length="176" mass="20284">MEILQDIGCLSLLKELNLCVNDFQRLPASIGSLSSLKRMNLVENKLDNLPITISIKQISPLRTLELRNCNTLQSLPKLLLPSYPEKVDTFMLESLSKLFRIITTRKLTYFIFTKCLKLNKSGNILADSQQKIQHMFSLYYPYFVSKMVANVGCKCRQFGAAKVENQMRHRIWCCKS</sequence>
<reference evidence="1 2" key="1">
    <citation type="submission" date="2014-04" db="EMBL/GenBank/DDBJ databases">
        <authorList>
            <consortium name="International Citrus Genome Consortium"/>
            <person name="Gmitter F."/>
            <person name="Chen C."/>
            <person name="Farmerie W."/>
            <person name="Harkins T."/>
            <person name="Desany B."/>
            <person name="Mohiuddin M."/>
            <person name="Kodira C."/>
            <person name="Borodovsky M."/>
            <person name="Lomsadze A."/>
            <person name="Burns P."/>
            <person name="Jenkins J."/>
            <person name="Prochnik S."/>
            <person name="Shu S."/>
            <person name="Chapman J."/>
            <person name="Pitluck S."/>
            <person name="Schmutz J."/>
            <person name="Rokhsar D."/>
        </authorList>
    </citation>
    <scope>NUCLEOTIDE SEQUENCE</scope>
</reference>
<protein>
    <submittedName>
        <fullName evidence="1">Uncharacterized protein</fullName>
    </submittedName>
</protein>
<evidence type="ECO:0000313" key="1">
    <source>
        <dbReference type="EMBL" id="KDO39317.1"/>
    </source>
</evidence>
<organism evidence="1 2">
    <name type="scientific">Citrus sinensis</name>
    <name type="common">Sweet orange</name>
    <name type="synonym">Citrus aurantium var. sinensis</name>
    <dbReference type="NCBI Taxonomy" id="2711"/>
    <lineage>
        <taxon>Eukaryota</taxon>
        <taxon>Viridiplantae</taxon>
        <taxon>Streptophyta</taxon>
        <taxon>Embryophyta</taxon>
        <taxon>Tracheophyta</taxon>
        <taxon>Spermatophyta</taxon>
        <taxon>Magnoliopsida</taxon>
        <taxon>eudicotyledons</taxon>
        <taxon>Gunneridae</taxon>
        <taxon>Pentapetalae</taxon>
        <taxon>rosids</taxon>
        <taxon>malvids</taxon>
        <taxon>Sapindales</taxon>
        <taxon>Rutaceae</taxon>
        <taxon>Aurantioideae</taxon>
        <taxon>Citrus</taxon>
    </lineage>
</organism>
<dbReference type="EMBL" id="KK786728">
    <property type="protein sequence ID" value="KDO39317.1"/>
    <property type="molecule type" value="Genomic_DNA"/>
</dbReference>
<dbReference type="AlphaFoldDB" id="A0A067DJX1"/>
<dbReference type="Gene3D" id="3.80.10.10">
    <property type="entry name" value="Ribonuclease Inhibitor"/>
    <property type="match status" value="1"/>
</dbReference>
<dbReference type="PANTHER" id="PTHR45752">
    <property type="entry name" value="LEUCINE-RICH REPEAT-CONTAINING"/>
    <property type="match status" value="1"/>
</dbReference>
<name>A0A067DJX1_CITSI</name>
<accession>A0A067DJX1</accession>
<dbReference type="InterPro" id="IPR050715">
    <property type="entry name" value="LRR-SigEffector_domain"/>
</dbReference>
<keyword evidence="2" id="KW-1185">Reference proteome</keyword>
<dbReference type="InterPro" id="IPR032675">
    <property type="entry name" value="LRR_dom_sf"/>
</dbReference>
<proteinExistence type="predicted"/>
<dbReference type="SMR" id="A0A067DJX1"/>
<dbReference type="PANTHER" id="PTHR45752:SF195">
    <property type="entry name" value="LEUCINE-RICH REPEAT (LRR) FAMILY PROTEIN-RELATED"/>
    <property type="match status" value="1"/>
</dbReference>